<keyword evidence="4" id="KW-1185">Reference proteome</keyword>
<sequence>MGDTGNEPAAADGPAEWTVAPVPADTGIHDETVDRTEHAPLAQWASRAGGRPHPEPAETQAPVDPWPLPIQGLNPPPGSASTDDLLTLQYDPFAPPRRPARTKARIAVAAAAVVLLAAAGGVTVAVWPSATPTAAPSLPAGAASTTTTATTGAAEAPVPPAAVGDDSGPMPTGPAAQGVPPRSVFDMDELCHGETYWPTLPRRTGNKAPHPVLIYGDQGGGNRMPYTMFNTYFRKPSKVEATWAPDDPATIRLVACVDRVAAGSKVRYCPASREPSSEKLTMFRASYRLHLYETATGRKLLDTRIAANDTECPYIGQAPADKKVYMEIGEPTLVATLRKFVER</sequence>
<protein>
    <submittedName>
        <fullName evidence="3">Uncharacterized protein</fullName>
    </submittedName>
</protein>
<feature type="region of interest" description="Disordered" evidence="1">
    <location>
        <begin position="133"/>
        <end position="157"/>
    </location>
</feature>
<evidence type="ECO:0000256" key="1">
    <source>
        <dbReference type="SAM" id="MobiDB-lite"/>
    </source>
</evidence>
<name>A0A0A6WZ00_ACTUT</name>
<feature type="region of interest" description="Disordered" evidence="1">
    <location>
        <begin position="1"/>
        <end position="80"/>
    </location>
</feature>
<gene>
    <name evidence="3" type="ORF">MB27_37075</name>
</gene>
<evidence type="ECO:0000313" key="4">
    <source>
        <dbReference type="Proteomes" id="UP000054537"/>
    </source>
</evidence>
<accession>A0A0A6WZ00</accession>
<organism evidence="3 4">
    <name type="scientific">Actinoplanes utahensis</name>
    <dbReference type="NCBI Taxonomy" id="1869"/>
    <lineage>
        <taxon>Bacteria</taxon>
        <taxon>Bacillati</taxon>
        <taxon>Actinomycetota</taxon>
        <taxon>Actinomycetes</taxon>
        <taxon>Micromonosporales</taxon>
        <taxon>Micromonosporaceae</taxon>
        <taxon>Actinoplanes</taxon>
    </lineage>
</organism>
<feature type="transmembrane region" description="Helical" evidence="2">
    <location>
        <begin position="106"/>
        <end position="127"/>
    </location>
</feature>
<keyword evidence="2" id="KW-0812">Transmembrane</keyword>
<dbReference type="OrthoDB" id="3294796at2"/>
<evidence type="ECO:0000313" key="3">
    <source>
        <dbReference type="EMBL" id="KHD72997.1"/>
    </source>
</evidence>
<dbReference type="Proteomes" id="UP000054537">
    <property type="component" value="Unassembled WGS sequence"/>
</dbReference>
<proteinExistence type="predicted"/>
<keyword evidence="2" id="KW-1133">Transmembrane helix</keyword>
<keyword evidence="2" id="KW-0472">Membrane</keyword>
<dbReference type="EMBL" id="JRTT01000134">
    <property type="protein sequence ID" value="KHD72997.1"/>
    <property type="molecule type" value="Genomic_DNA"/>
</dbReference>
<dbReference type="RefSeq" id="WP_043532788.1">
    <property type="nucleotide sequence ID" value="NZ_BAABKU010000040.1"/>
</dbReference>
<feature type="compositionally biased region" description="Basic and acidic residues" evidence="1">
    <location>
        <begin position="27"/>
        <end position="38"/>
    </location>
</feature>
<reference evidence="3 4" key="1">
    <citation type="submission" date="2014-10" db="EMBL/GenBank/DDBJ databases">
        <title>Draft genome sequence of Actinoplanes utahensis NRRL 12052.</title>
        <authorList>
            <person name="Velasco-Bucheli B."/>
            <person name="del Cerro C."/>
            <person name="Hormigo D."/>
            <person name="Garcia J.L."/>
            <person name="Acebal C."/>
            <person name="Arroyo M."/>
            <person name="de la Mata I."/>
        </authorList>
    </citation>
    <scope>NUCLEOTIDE SEQUENCE [LARGE SCALE GENOMIC DNA]</scope>
    <source>
        <strain evidence="3 4">NRRL 12052</strain>
    </source>
</reference>
<feature type="compositionally biased region" description="Pro residues" evidence="1">
    <location>
        <begin position="64"/>
        <end position="78"/>
    </location>
</feature>
<comment type="caution">
    <text evidence="3">The sequence shown here is derived from an EMBL/GenBank/DDBJ whole genome shotgun (WGS) entry which is preliminary data.</text>
</comment>
<evidence type="ECO:0000256" key="2">
    <source>
        <dbReference type="SAM" id="Phobius"/>
    </source>
</evidence>
<dbReference type="AlphaFoldDB" id="A0A0A6WZ00"/>